<evidence type="ECO:0000256" key="3">
    <source>
        <dbReference type="ARBA" id="ARBA00022801"/>
    </source>
</evidence>
<evidence type="ECO:0000313" key="8">
    <source>
        <dbReference type="Proteomes" id="UP000286907"/>
    </source>
</evidence>
<dbReference type="Pfam" id="PF04327">
    <property type="entry name" value="Peptidase_Prp"/>
    <property type="match status" value="1"/>
</dbReference>
<keyword evidence="1" id="KW-0690">Ribosome biogenesis</keyword>
<evidence type="ECO:0000256" key="5">
    <source>
        <dbReference type="ARBA" id="ARBA00044503"/>
    </source>
</evidence>
<protein>
    <recommendedName>
        <fullName evidence="6">Ribosomal processing cysteine protease Prp</fullName>
    </recommendedName>
</protein>
<dbReference type="InterPro" id="IPR007422">
    <property type="entry name" value="Peptidase_Prp"/>
</dbReference>
<dbReference type="GO" id="GO:0008233">
    <property type="term" value="F:peptidase activity"/>
    <property type="evidence" value="ECO:0007669"/>
    <property type="project" value="UniProtKB-KW"/>
</dbReference>
<dbReference type="CDD" id="cd16332">
    <property type="entry name" value="Prp-like"/>
    <property type="match status" value="1"/>
</dbReference>
<keyword evidence="2 7" id="KW-0645">Protease</keyword>
<name>A0ABX5QNA0_9LACO</name>
<organism evidence="7 8">
    <name type="scientific">Oenococcus sicerae</name>
    <dbReference type="NCBI Taxonomy" id="2203724"/>
    <lineage>
        <taxon>Bacteria</taxon>
        <taxon>Bacillati</taxon>
        <taxon>Bacillota</taxon>
        <taxon>Bacilli</taxon>
        <taxon>Lactobacillales</taxon>
        <taxon>Lactobacillaceae</taxon>
        <taxon>Oenococcus</taxon>
    </lineage>
</organism>
<dbReference type="Proteomes" id="UP000286907">
    <property type="component" value="Chromosome"/>
</dbReference>
<comment type="similarity">
    <text evidence="5">Belongs to the Prp family.</text>
</comment>
<dbReference type="RefSeq" id="WP_128686724.1">
    <property type="nucleotide sequence ID" value="NZ_CP029684.2"/>
</dbReference>
<dbReference type="EMBL" id="CP029684">
    <property type="protein sequence ID" value="QAS70254.1"/>
    <property type="molecule type" value="Genomic_DNA"/>
</dbReference>
<dbReference type="InterPro" id="IPR036764">
    <property type="entry name" value="Peptidase_Prp_sf"/>
</dbReference>
<keyword evidence="8" id="KW-1185">Reference proteome</keyword>
<evidence type="ECO:0000256" key="4">
    <source>
        <dbReference type="ARBA" id="ARBA00022807"/>
    </source>
</evidence>
<sequence length="102" mass="11286">MIQIKILKNKQQIRLIATGHAGFADYGQDIVCSAVSVLLDHTARGLTKANVIDDGSQYDLTADIQNVGDQRFIDSLIETLTLIAGSYPKNLTVMLERVQRVR</sequence>
<accession>A0ABX5QNA0</accession>
<reference evidence="7 8" key="1">
    <citation type="journal article" date="2019" name="Syst. Appl. Microbiol.">
        <title>Oenococcus sicerae sp. nov., isolated from French cider.</title>
        <authorList>
            <person name="Cousin F.J."/>
            <person name="Le Guellec R."/>
            <person name="Chagnot C."/>
            <person name="Goux D."/>
            <person name="Dalmasso M."/>
            <person name="Laplace J.M."/>
            <person name="Cretenet M."/>
        </authorList>
    </citation>
    <scope>NUCLEOTIDE SEQUENCE [LARGE SCALE GENOMIC DNA]</scope>
    <source>
        <strain evidence="7 8">UCMA 15228</strain>
    </source>
</reference>
<evidence type="ECO:0000256" key="6">
    <source>
        <dbReference type="ARBA" id="ARBA00044538"/>
    </source>
</evidence>
<gene>
    <name evidence="7" type="ORF">DLJ48_06830</name>
</gene>
<evidence type="ECO:0000256" key="1">
    <source>
        <dbReference type="ARBA" id="ARBA00022517"/>
    </source>
</evidence>
<keyword evidence="4" id="KW-0788">Thiol protease</keyword>
<proteinExistence type="inferred from homology"/>
<dbReference type="Gene3D" id="3.30.70.1490">
    <property type="entry name" value="Cysteine protease Prp"/>
    <property type="match status" value="1"/>
</dbReference>
<keyword evidence="3" id="KW-0378">Hydrolase</keyword>
<evidence type="ECO:0000256" key="2">
    <source>
        <dbReference type="ARBA" id="ARBA00022670"/>
    </source>
</evidence>
<dbReference type="GO" id="GO:0006508">
    <property type="term" value="P:proteolysis"/>
    <property type="evidence" value="ECO:0007669"/>
    <property type="project" value="UniProtKB-KW"/>
</dbReference>
<dbReference type="SUPFAM" id="SSF118010">
    <property type="entry name" value="TM1457-like"/>
    <property type="match status" value="1"/>
</dbReference>
<evidence type="ECO:0000313" key="7">
    <source>
        <dbReference type="EMBL" id="QAS70254.1"/>
    </source>
</evidence>